<dbReference type="Proteomes" id="UP000435112">
    <property type="component" value="Unassembled WGS sequence"/>
</dbReference>
<dbReference type="Proteomes" id="UP000429607">
    <property type="component" value="Unassembled WGS sequence"/>
</dbReference>
<accession>A0A6A3NE46</accession>
<reference evidence="4 5" key="1">
    <citation type="submission" date="2018-09" db="EMBL/GenBank/DDBJ databases">
        <title>Genomic investigation of the strawberry pathogen Phytophthora fragariae indicates pathogenicity is determined by transcriptional variation in three key races.</title>
        <authorList>
            <person name="Adams T.M."/>
            <person name="Armitage A.D."/>
            <person name="Sobczyk M.K."/>
            <person name="Bates H.J."/>
            <person name="Dunwell J.M."/>
            <person name="Nellist C.F."/>
            <person name="Harrison R.J."/>
        </authorList>
    </citation>
    <scope>NUCLEOTIDE SEQUENCE [LARGE SCALE GENOMIC DNA]</scope>
    <source>
        <strain evidence="3 4">SCRP249</strain>
        <strain evidence="2 5">SCRP324</strain>
    </source>
</reference>
<dbReference type="EMBL" id="QXFV01000224">
    <property type="protein sequence ID" value="KAE9045021.1"/>
    <property type="molecule type" value="Genomic_DNA"/>
</dbReference>
<name>A0A6A3NE46_9STRA</name>
<evidence type="ECO:0000313" key="3">
    <source>
        <dbReference type="EMBL" id="KAE9045021.1"/>
    </source>
</evidence>
<sequence length="278" mass="31662">MSYLNAVTPGSRVQPKSNQSPEQARLRELCLQEVEPTLELRERTEDEVKAIVMILNHDIEVPKVPPFLSQSMGPGELACFEDLFMALEYPLYAHIAPGQRFFDNMTKGSLLAQIFVGAEAAPEHKKEIEDFKATLSRITLDMETRVLKVTFKGRQSAARWVGWQMPLASRLLTLIDYESKRERASVTKELVMLDFYTFEVEVRKGAMTSRDMYWLLTTALGLRVQAMTHPMTEPTGIKEQQWSVRIHAKACPEQLRPIGLLMLDKIEVAVHHAAIHIN</sequence>
<evidence type="ECO:0000313" key="2">
    <source>
        <dbReference type="EMBL" id="KAE9039570.1"/>
    </source>
</evidence>
<gene>
    <name evidence="3" type="ORF">PR001_g5145</name>
    <name evidence="2" type="ORF">PR002_g5429</name>
</gene>
<evidence type="ECO:0000313" key="4">
    <source>
        <dbReference type="Proteomes" id="UP000429607"/>
    </source>
</evidence>
<protein>
    <submittedName>
        <fullName evidence="2">Uncharacterized protein</fullName>
    </submittedName>
</protein>
<dbReference type="EMBL" id="QXFU01000230">
    <property type="protein sequence ID" value="KAE9039570.1"/>
    <property type="molecule type" value="Genomic_DNA"/>
</dbReference>
<feature type="region of interest" description="Disordered" evidence="1">
    <location>
        <begin position="1"/>
        <end position="22"/>
    </location>
</feature>
<dbReference type="AlphaFoldDB" id="A0A6A3NE46"/>
<proteinExistence type="predicted"/>
<evidence type="ECO:0000256" key="1">
    <source>
        <dbReference type="SAM" id="MobiDB-lite"/>
    </source>
</evidence>
<organism evidence="2 5">
    <name type="scientific">Phytophthora rubi</name>
    <dbReference type="NCBI Taxonomy" id="129364"/>
    <lineage>
        <taxon>Eukaryota</taxon>
        <taxon>Sar</taxon>
        <taxon>Stramenopiles</taxon>
        <taxon>Oomycota</taxon>
        <taxon>Peronosporomycetes</taxon>
        <taxon>Peronosporales</taxon>
        <taxon>Peronosporaceae</taxon>
        <taxon>Phytophthora</taxon>
    </lineage>
</organism>
<comment type="caution">
    <text evidence="2">The sequence shown here is derived from an EMBL/GenBank/DDBJ whole genome shotgun (WGS) entry which is preliminary data.</text>
</comment>
<dbReference type="OrthoDB" id="128135at2759"/>
<evidence type="ECO:0000313" key="5">
    <source>
        <dbReference type="Proteomes" id="UP000435112"/>
    </source>
</evidence>